<reference evidence="2" key="2">
    <citation type="submission" date="2018-07" db="EMBL/GenBank/DDBJ databases">
        <authorList>
            <consortium name="NCBI Pathogen Detection Project"/>
        </authorList>
    </citation>
    <scope>NUCLEOTIDE SEQUENCE</scope>
    <source>
        <strain evidence="2">BCW_2023</strain>
    </source>
</reference>
<keyword evidence="1" id="KW-1133">Transmembrane helix</keyword>
<proteinExistence type="predicted"/>
<evidence type="ECO:0000313" key="2">
    <source>
        <dbReference type="EMBL" id="HAE4145927.1"/>
    </source>
</evidence>
<gene>
    <name evidence="2" type="ORF">GND10_004557</name>
</gene>
<keyword evidence="1" id="KW-0812">Transmembrane</keyword>
<evidence type="ECO:0000256" key="1">
    <source>
        <dbReference type="SAM" id="Phobius"/>
    </source>
</evidence>
<keyword evidence="1" id="KW-0472">Membrane</keyword>
<dbReference type="EMBL" id="DAARVT010000027">
    <property type="protein sequence ID" value="HAE4145927.1"/>
    <property type="molecule type" value="Genomic_DNA"/>
</dbReference>
<name>A0A730Z2K5_SALMO</name>
<dbReference type="AlphaFoldDB" id="A0A730Z2K5"/>
<reference evidence="2" key="1">
    <citation type="journal article" date="2018" name="Genome Biol.">
        <title>SKESA: strategic k-mer extension for scrupulous assemblies.</title>
        <authorList>
            <person name="Souvorov A."/>
            <person name="Agarwala R."/>
            <person name="Lipman D.J."/>
        </authorList>
    </citation>
    <scope>NUCLEOTIDE SEQUENCE</scope>
    <source>
        <strain evidence="2">BCW_2023</strain>
    </source>
</reference>
<comment type="caution">
    <text evidence="2">The sequence shown here is derived from an EMBL/GenBank/DDBJ whole genome shotgun (WGS) entry which is preliminary data.</text>
</comment>
<feature type="transmembrane region" description="Helical" evidence="1">
    <location>
        <begin position="48"/>
        <end position="71"/>
    </location>
</feature>
<organism evidence="2">
    <name type="scientific">Salmonella montevideo</name>
    <dbReference type="NCBI Taxonomy" id="115981"/>
    <lineage>
        <taxon>Bacteria</taxon>
        <taxon>Pseudomonadati</taxon>
        <taxon>Pseudomonadota</taxon>
        <taxon>Gammaproteobacteria</taxon>
        <taxon>Enterobacterales</taxon>
        <taxon>Enterobacteriaceae</taxon>
        <taxon>Salmonella</taxon>
    </lineage>
</organism>
<sequence>MRMFIVLVGLLLGCWNLFDNYRSYKKGVYKEYRKMAPSVYYYRGDKSFIARILIDSLSSLAMIVFCIWFWFKTA</sequence>
<accession>A0A730Z2K5</accession>
<protein>
    <submittedName>
        <fullName evidence="2">Uncharacterized protein</fullName>
    </submittedName>
</protein>